<accession>A0A5B7X9E6</accession>
<proteinExistence type="inferred from homology"/>
<keyword evidence="2" id="KW-0680">Restriction system</keyword>
<comment type="similarity">
    <text evidence="1">Belongs to the type-I restriction system S methylase family.</text>
</comment>
<keyword evidence="6" id="KW-0540">Nuclease</keyword>
<dbReference type="PANTHER" id="PTHR43140:SF1">
    <property type="entry name" value="TYPE I RESTRICTION ENZYME ECOKI SPECIFICITY SUBUNIT"/>
    <property type="match status" value="1"/>
</dbReference>
<dbReference type="GO" id="GO:0009307">
    <property type="term" value="P:DNA restriction-modification system"/>
    <property type="evidence" value="ECO:0007669"/>
    <property type="project" value="UniProtKB-KW"/>
</dbReference>
<keyword evidence="4" id="KW-0175">Coiled coil</keyword>
<keyword evidence="6" id="KW-0255">Endonuclease</keyword>
<protein>
    <submittedName>
        <fullName evidence="6">Restriction endonuclease subunit S</fullName>
    </submittedName>
</protein>
<dbReference type="Proteomes" id="UP000309016">
    <property type="component" value="Chromosome"/>
</dbReference>
<dbReference type="GO" id="GO:0004519">
    <property type="term" value="F:endonuclease activity"/>
    <property type="evidence" value="ECO:0007669"/>
    <property type="project" value="UniProtKB-KW"/>
</dbReference>
<feature type="domain" description="Type I restriction modification DNA specificity" evidence="5">
    <location>
        <begin position="2"/>
        <end position="146"/>
    </location>
</feature>
<keyword evidence="6" id="KW-0378">Hydrolase</keyword>
<dbReference type="EMBL" id="CP040812">
    <property type="protein sequence ID" value="QCY71422.1"/>
    <property type="molecule type" value="Genomic_DNA"/>
</dbReference>
<dbReference type="Pfam" id="PF01420">
    <property type="entry name" value="Methylase_S"/>
    <property type="match status" value="1"/>
</dbReference>
<dbReference type="PANTHER" id="PTHR43140">
    <property type="entry name" value="TYPE-1 RESTRICTION ENZYME ECOKI SPECIFICITY PROTEIN"/>
    <property type="match status" value="1"/>
</dbReference>
<dbReference type="CDD" id="cd17292">
    <property type="entry name" value="RMtype1_S_LlaA17I_TRD2-CR2_like"/>
    <property type="match status" value="1"/>
</dbReference>
<evidence type="ECO:0000256" key="1">
    <source>
        <dbReference type="ARBA" id="ARBA00010923"/>
    </source>
</evidence>
<name>A0A5B7X9E6_9FLAO</name>
<evidence type="ECO:0000256" key="3">
    <source>
        <dbReference type="ARBA" id="ARBA00023125"/>
    </source>
</evidence>
<evidence type="ECO:0000313" key="6">
    <source>
        <dbReference type="EMBL" id="QCY71422.1"/>
    </source>
</evidence>
<evidence type="ECO:0000259" key="5">
    <source>
        <dbReference type="Pfam" id="PF01420"/>
    </source>
</evidence>
<dbReference type="InterPro" id="IPR051212">
    <property type="entry name" value="Type-I_RE_S_subunit"/>
</dbReference>
<evidence type="ECO:0000256" key="2">
    <source>
        <dbReference type="ARBA" id="ARBA00022747"/>
    </source>
</evidence>
<dbReference type="REBASE" id="314015">
    <property type="entry name" value="S2.Afl52984ORF11465P"/>
</dbReference>
<dbReference type="GO" id="GO:0003677">
    <property type="term" value="F:DNA binding"/>
    <property type="evidence" value="ECO:0007669"/>
    <property type="project" value="UniProtKB-KW"/>
</dbReference>
<organism evidence="6 7">
    <name type="scientific">Antarcticibacterium flavum</name>
    <dbReference type="NCBI Taxonomy" id="2058175"/>
    <lineage>
        <taxon>Bacteria</taxon>
        <taxon>Pseudomonadati</taxon>
        <taxon>Bacteroidota</taxon>
        <taxon>Flavobacteriia</taxon>
        <taxon>Flavobacteriales</taxon>
        <taxon>Flavobacteriaceae</taxon>
        <taxon>Antarcticibacterium</taxon>
    </lineage>
</organism>
<dbReference type="AlphaFoldDB" id="A0A5B7X9E6"/>
<dbReference type="Gene3D" id="3.90.220.20">
    <property type="entry name" value="DNA methylase specificity domains"/>
    <property type="match status" value="1"/>
</dbReference>
<dbReference type="SUPFAM" id="SSF116734">
    <property type="entry name" value="DNA methylase specificity domain"/>
    <property type="match status" value="1"/>
</dbReference>
<keyword evidence="7" id="KW-1185">Reference proteome</keyword>
<feature type="coiled-coil region" evidence="4">
    <location>
        <begin position="142"/>
        <end position="169"/>
    </location>
</feature>
<dbReference type="OrthoDB" id="667970at2"/>
<reference evidence="6 7" key="1">
    <citation type="submission" date="2019-06" db="EMBL/GenBank/DDBJ databases">
        <title>Complete genome sequence of Antarcticibacterium flavum KCTC 52984T from an Antarctic marine sediment.</title>
        <authorList>
            <person name="Lee Y.M."/>
            <person name="Shin S.C."/>
        </authorList>
    </citation>
    <scope>NUCLEOTIDE SEQUENCE [LARGE SCALE GENOMIC DNA]</scope>
    <source>
        <strain evidence="6 7">KCTC 52984</strain>
    </source>
</reference>
<evidence type="ECO:0000313" key="7">
    <source>
        <dbReference type="Proteomes" id="UP000309016"/>
    </source>
</evidence>
<dbReference type="InterPro" id="IPR000055">
    <property type="entry name" value="Restrct_endonuc_typeI_TRD"/>
</dbReference>
<dbReference type="InterPro" id="IPR044946">
    <property type="entry name" value="Restrct_endonuc_typeI_TRD_sf"/>
</dbReference>
<gene>
    <name evidence="6" type="ORF">FHG64_11475</name>
</gene>
<sequence length="184" mass="21398">MCKRILKKQTTTEGGVPFYKIGTFGKEPNAFIPEEIYNEFRSKYSFPKKGDILISASGTIGRRVVYDGEPAYFQDSNIVWIDNDESEVLNEFLYEFYGVCNWNPSKGATIARLYNDDLRRIKISYPPIEKQKAIVPAIRELKKKTKNIADQYRMKQKNLEELKKSLLEKGFKGELIKEEVTYED</sequence>
<dbReference type="KEGG" id="afla:FHG64_11475"/>
<keyword evidence="3" id="KW-0238">DNA-binding</keyword>
<evidence type="ECO:0000256" key="4">
    <source>
        <dbReference type="SAM" id="Coils"/>
    </source>
</evidence>